<feature type="compositionally biased region" description="Low complexity" evidence="1">
    <location>
        <begin position="35"/>
        <end position="48"/>
    </location>
</feature>
<feature type="non-terminal residue" evidence="2">
    <location>
        <position position="1"/>
    </location>
</feature>
<proteinExistence type="predicted"/>
<evidence type="ECO:0000256" key="1">
    <source>
        <dbReference type="SAM" id="MobiDB-lite"/>
    </source>
</evidence>
<dbReference type="EMBL" id="CADCTG010000184">
    <property type="protein sequence ID" value="CAA9257114.1"/>
    <property type="molecule type" value="Genomic_DNA"/>
</dbReference>
<sequence>VRLRPVEAAASRAGDARRGAHLLRNVRLRRRPGLHHAGPGLHGGAARRPGARPRPGPALLRPVRPLRRQRHPRRVRPVLPPVAPRRGADRRARSGDARTRLLRRGHRAVRGRAHGRVHRPLPPVLAVPLFPDLQPDRGEPAHLPHRHPAHPDLLRLARLAALLRPRRHGADRLLEHRVPDGERPQGAGAARHHPRPVPAHPHHAPGAGGDAGGAADRLHQVRPCPRPRRPFGELRPRAEEHAGAGHHHRRPTIRLHHRLRHRHGNGVPVARHGVAVHPERGRRRHTGDGRLPAADRAGVRHDQPGGGPALLRCGPAPPSRPRRFRAGHL</sequence>
<feature type="compositionally biased region" description="Basic and acidic residues" evidence="1">
    <location>
        <begin position="230"/>
        <end position="243"/>
    </location>
</feature>
<accession>A0A6J4IRM1</accession>
<protein>
    <submittedName>
        <fullName evidence="2">ABC transporter, permease protein 1 (Cluster 5, nickel/peptides/opines)</fullName>
    </submittedName>
</protein>
<name>A0A6J4IRM1_9PROT</name>
<organism evidence="2">
    <name type="scientific">uncultured Acetobacteraceae bacterium</name>
    <dbReference type="NCBI Taxonomy" id="169975"/>
    <lineage>
        <taxon>Bacteria</taxon>
        <taxon>Pseudomonadati</taxon>
        <taxon>Pseudomonadota</taxon>
        <taxon>Alphaproteobacteria</taxon>
        <taxon>Acetobacterales</taxon>
        <taxon>Acetobacteraceae</taxon>
        <taxon>environmental samples</taxon>
    </lineage>
</organism>
<feature type="compositionally biased region" description="Basic residues" evidence="1">
    <location>
        <begin position="190"/>
        <end position="203"/>
    </location>
</feature>
<feature type="region of interest" description="Disordered" evidence="1">
    <location>
        <begin position="277"/>
        <end position="329"/>
    </location>
</feature>
<feature type="region of interest" description="Disordered" evidence="1">
    <location>
        <begin position="29"/>
        <end position="71"/>
    </location>
</feature>
<feature type="region of interest" description="Disordered" evidence="1">
    <location>
        <begin position="170"/>
        <end position="249"/>
    </location>
</feature>
<dbReference type="AlphaFoldDB" id="A0A6J4IRM1"/>
<gene>
    <name evidence="2" type="ORF">AVDCRST_MAG08-2523</name>
</gene>
<feature type="non-terminal residue" evidence="2">
    <location>
        <position position="329"/>
    </location>
</feature>
<feature type="compositionally biased region" description="Basic residues" evidence="1">
    <location>
        <begin position="320"/>
        <end position="329"/>
    </location>
</feature>
<evidence type="ECO:0000313" key="2">
    <source>
        <dbReference type="EMBL" id="CAA9257114.1"/>
    </source>
</evidence>
<reference evidence="2" key="1">
    <citation type="submission" date="2020-02" db="EMBL/GenBank/DDBJ databases">
        <authorList>
            <person name="Meier V. D."/>
        </authorList>
    </citation>
    <scope>NUCLEOTIDE SEQUENCE</scope>
    <source>
        <strain evidence="2">AVDCRST_MAG08</strain>
    </source>
</reference>
<feature type="compositionally biased region" description="Basic and acidic residues" evidence="1">
    <location>
        <begin position="170"/>
        <end position="183"/>
    </location>
</feature>